<sequence length="400" mass="44018">MSGKKLPLEGIKVLEMGSLIAGPFSTRILADFGAEVIKIELPKSGDQIRNWRVLHEGTSLWWYVQSRNKKTISLDCRTKEGLEITKKLLQECDVLVENFRPGTLAKWGLSDEVLKEINPKLIICHISGYGQDGPYKDRAGFGAIGEAMGGLRYLTGYPDLPPTRVGISIGDSVASLYSVIGVLMALYHRDVQDGEGQSIDVSLFESIFSLMESMLPEYDAAGVKRERTGSSMPGIAPSNIYKSKDGKYVVIAGNGDNIFKRLLKVIGRDDLVGDERYATNEKRAANVDFIDNIIQDWTLQHSLTDCVDILNDNGIPAGAIYSIEDIVVDPQYQARNMIVEAPHPELGTLKVPGIIPKLSKTPGKIKWLGAKEIGAFNDEVLKEIGLTDEQIQQLVDKGII</sequence>
<reference evidence="2 3" key="1">
    <citation type="journal article" date="2013" name="J. Microbiol.">
        <title>Lysinibacillus chungkukjangi sp. nov., isolated from Chungkukjang, Korean fermented soybean food.</title>
        <authorList>
            <person name="Kim S.J."/>
            <person name="Jang Y.H."/>
            <person name="Hamada M."/>
            <person name="Ahn J.H."/>
            <person name="Weon H.Y."/>
            <person name="Suzuki K."/>
            <person name="Whang K.S."/>
            <person name="Kwon S.W."/>
        </authorList>
    </citation>
    <scope>NUCLEOTIDE SEQUENCE [LARGE SCALE GENOMIC DNA]</scope>
    <source>
        <strain evidence="2 3">MCCC 1A12701</strain>
    </source>
</reference>
<name>A0A3N9UFH1_9BACI</name>
<dbReference type="InterPro" id="IPR050483">
    <property type="entry name" value="CoA-transferase_III_domain"/>
</dbReference>
<evidence type="ECO:0000256" key="1">
    <source>
        <dbReference type="ARBA" id="ARBA00022679"/>
    </source>
</evidence>
<dbReference type="InterPro" id="IPR044855">
    <property type="entry name" value="CoA-Trfase_III_dom3_sf"/>
</dbReference>
<evidence type="ECO:0000313" key="2">
    <source>
        <dbReference type="EMBL" id="RQW74871.1"/>
    </source>
</evidence>
<dbReference type="RefSeq" id="WP_124764295.1">
    <property type="nucleotide sequence ID" value="NZ_JAFBDY010000006.1"/>
</dbReference>
<proteinExistence type="predicted"/>
<protein>
    <submittedName>
        <fullName evidence="2">CoA transferase</fullName>
    </submittedName>
</protein>
<dbReference type="InterPro" id="IPR003673">
    <property type="entry name" value="CoA-Trfase_fam_III"/>
</dbReference>
<dbReference type="Proteomes" id="UP000274033">
    <property type="component" value="Unassembled WGS sequence"/>
</dbReference>
<dbReference type="InterPro" id="IPR023606">
    <property type="entry name" value="CoA-Trfase_III_dom_1_sf"/>
</dbReference>
<evidence type="ECO:0000313" key="3">
    <source>
        <dbReference type="Proteomes" id="UP000274033"/>
    </source>
</evidence>
<dbReference type="Gene3D" id="3.30.1540.10">
    <property type="entry name" value="formyl-coa transferase, domain 3"/>
    <property type="match status" value="1"/>
</dbReference>
<keyword evidence="3" id="KW-1185">Reference proteome</keyword>
<gene>
    <name evidence="2" type="ORF">EBB45_09775</name>
</gene>
<dbReference type="EMBL" id="RRCT01000007">
    <property type="protein sequence ID" value="RQW74871.1"/>
    <property type="molecule type" value="Genomic_DNA"/>
</dbReference>
<dbReference type="Gene3D" id="3.40.50.10540">
    <property type="entry name" value="Crotonobetainyl-coa:carnitine coa-transferase, domain 1"/>
    <property type="match status" value="1"/>
</dbReference>
<dbReference type="GO" id="GO:0008410">
    <property type="term" value="F:CoA-transferase activity"/>
    <property type="evidence" value="ECO:0007669"/>
    <property type="project" value="TreeGrafter"/>
</dbReference>
<dbReference type="PANTHER" id="PTHR48207:SF3">
    <property type="entry name" value="SUCCINATE--HYDROXYMETHYLGLUTARATE COA-TRANSFERASE"/>
    <property type="match status" value="1"/>
</dbReference>
<keyword evidence="1 2" id="KW-0808">Transferase</keyword>
<accession>A0A3N9UFH1</accession>
<dbReference type="SUPFAM" id="SSF89796">
    <property type="entry name" value="CoA-transferase family III (CaiB/BaiF)"/>
    <property type="match status" value="1"/>
</dbReference>
<dbReference type="AlphaFoldDB" id="A0A3N9UFH1"/>
<dbReference type="OrthoDB" id="9797653at2"/>
<comment type="caution">
    <text evidence="2">The sequence shown here is derived from an EMBL/GenBank/DDBJ whole genome shotgun (WGS) entry which is preliminary data.</text>
</comment>
<dbReference type="Pfam" id="PF02515">
    <property type="entry name" value="CoA_transf_3"/>
    <property type="match status" value="1"/>
</dbReference>
<organism evidence="2 3">
    <name type="scientific">Lysinibacillus composti</name>
    <dbReference type="NCBI Taxonomy" id="720633"/>
    <lineage>
        <taxon>Bacteria</taxon>
        <taxon>Bacillati</taxon>
        <taxon>Bacillota</taxon>
        <taxon>Bacilli</taxon>
        <taxon>Bacillales</taxon>
        <taxon>Bacillaceae</taxon>
        <taxon>Lysinibacillus</taxon>
    </lineage>
</organism>
<dbReference type="PANTHER" id="PTHR48207">
    <property type="entry name" value="SUCCINATE--HYDROXYMETHYLGLUTARATE COA-TRANSFERASE"/>
    <property type="match status" value="1"/>
</dbReference>